<dbReference type="PATRIC" id="fig|1502292.3.peg.636"/>
<organism evidence="2 3">
    <name type="scientific">Marine Group I thaumarchaeote SCGC AAA799-E16</name>
    <dbReference type="NCBI Taxonomy" id="1502292"/>
    <lineage>
        <taxon>Archaea</taxon>
        <taxon>Nitrososphaerota</taxon>
        <taxon>Marine Group I</taxon>
    </lineage>
</organism>
<evidence type="ECO:0008006" key="4">
    <source>
        <dbReference type="Google" id="ProtNLM"/>
    </source>
</evidence>
<proteinExistence type="predicted"/>
<dbReference type="EMBL" id="JNVL01000008">
    <property type="protein sequence ID" value="KER06473.1"/>
    <property type="molecule type" value="Genomic_DNA"/>
</dbReference>
<reference evidence="2 3" key="1">
    <citation type="submission" date="2014-06" db="EMBL/GenBank/DDBJ databases">
        <authorList>
            <person name="Ngugi D.K."/>
            <person name="Blom J."/>
            <person name="Alam I."/>
            <person name="Rashid M."/>
            <person name="Ba Alawi W."/>
            <person name="Zhang G."/>
            <person name="Hikmawan T."/>
            <person name="Guan Y."/>
            <person name="Antunes A."/>
            <person name="Siam R."/>
            <person name="Eldorry H."/>
            <person name="Bajic V."/>
            <person name="Stingl U."/>
        </authorList>
    </citation>
    <scope>NUCLEOTIDE SEQUENCE [LARGE SCALE GENOMIC DNA]</scope>
    <source>
        <strain evidence="2">SCGC AAA799-E16</strain>
    </source>
</reference>
<feature type="transmembrane region" description="Helical" evidence="1">
    <location>
        <begin position="21"/>
        <end position="39"/>
    </location>
</feature>
<evidence type="ECO:0000256" key="1">
    <source>
        <dbReference type="SAM" id="Phobius"/>
    </source>
</evidence>
<keyword evidence="1" id="KW-0812">Transmembrane</keyword>
<keyword evidence="3" id="KW-1185">Reference proteome</keyword>
<gene>
    <name evidence="2" type="ORF">AAA799E16_00711</name>
</gene>
<evidence type="ECO:0000313" key="3">
    <source>
        <dbReference type="Proteomes" id="UP000028027"/>
    </source>
</evidence>
<keyword evidence="1" id="KW-1133">Transmembrane helix</keyword>
<protein>
    <recommendedName>
        <fullName evidence="4">Transmembrane protein</fullName>
    </recommendedName>
</protein>
<accession>A0A081S6C0</accession>
<dbReference type="AlphaFoldDB" id="A0A081S6C0"/>
<comment type="caution">
    <text evidence="2">The sequence shown here is derived from an EMBL/GenBank/DDBJ whole genome shotgun (WGS) entry which is preliminary data.</text>
</comment>
<name>A0A081S6C0_9ARCH</name>
<keyword evidence="1" id="KW-0472">Membrane</keyword>
<sequence length="90" mass="10133">MVSNVMSLPWKLTSQKNNFKILLIILSGILISVLVILFSNSSCGVQHMVILNEINSYEETLDPEFCEVIVEKIDLFNDSCEPQIEILDCG</sequence>
<evidence type="ECO:0000313" key="2">
    <source>
        <dbReference type="EMBL" id="KER06473.1"/>
    </source>
</evidence>
<dbReference type="Proteomes" id="UP000028027">
    <property type="component" value="Unassembled WGS sequence"/>
</dbReference>